<organism evidence="1 2">
    <name type="scientific">Crenichthys baileyi</name>
    <name type="common">White River springfish</name>
    <dbReference type="NCBI Taxonomy" id="28760"/>
    <lineage>
        <taxon>Eukaryota</taxon>
        <taxon>Metazoa</taxon>
        <taxon>Chordata</taxon>
        <taxon>Craniata</taxon>
        <taxon>Vertebrata</taxon>
        <taxon>Euteleostomi</taxon>
        <taxon>Actinopterygii</taxon>
        <taxon>Neopterygii</taxon>
        <taxon>Teleostei</taxon>
        <taxon>Neoteleostei</taxon>
        <taxon>Acanthomorphata</taxon>
        <taxon>Ovalentaria</taxon>
        <taxon>Atherinomorphae</taxon>
        <taxon>Cyprinodontiformes</taxon>
        <taxon>Goodeidae</taxon>
        <taxon>Crenichthys</taxon>
    </lineage>
</organism>
<gene>
    <name evidence="1" type="ORF">CRENBAI_023241</name>
</gene>
<comment type="caution">
    <text evidence="1">The sequence shown here is derived from an EMBL/GenBank/DDBJ whole genome shotgun (WGS) entry which is preliminary data.</text>
</comment>
<name>A0AAV9RI64_9TELE</name>
<evidence type="ECO:0000313" key="2">
    <source>
        <dbReference type="Proteomes" id="UP001311232"/>
    </source>
</evidence>
<protein>
    <submittedName>
        <fullName evidence="1">Uncharacterized protein</fullName>
    </submittedName>
</protein>
<dbReference type="Proteomes" id="UP001311232">
    <property type="component" value="Unassembled WGS sequence"/>
</dbReference>
<dbReference type="EMBL" id="JAHHUM010001797">
    <property type="protein sequence ID" value="KAK5608607.1"/>
    <property type="molecule type" value="Genomic_DNA"/>
</dbReference>
<dbReference type="AlphaFoldDB" id="A0AAV9RI64"/>
<keyword evidence="2" id="KW-1185">Reference proteome</keyword>
<accession>A0AAV9RI64</accession>
<sequence length="72" mass="8655">MCDRSEQRTIAFHLHDSLFPTIHLAAPEVFRKSPRYLEEDRPEIWLHLDVIITLMMDERGSPERELLDFMKM</sequence>
<reference evidence="1 2" key="1">
    <citation type="submission" date="2021-06" db="EMBL/GenBank/DDBJ databases">
        <authorList>
            <person name="Palmer J.M."/>
        </authorList>
    </citation>
    <scope>NUCLEOTIDE SEQUENCE [LARGE SCALE GENOMIC DNA]</scope>
    <source>
        <strain evidence="1 2">MEX-2019</strain>
        <tissue evidence="1">Muscle</tissue>
    </source>
</reference>
<proteinExistence type="predicted"/>
<evidence type="ECO:0000313" key="1">
    <source>
        <dbReference type="EMBL" id="KAK5608607.1"/>
    </source>
</evidence>